<sequence>MVNIQLNDNVVNENIPQPTPEKGIIPSGQNIQQLEAALKELLERQTQDAEVAAEAIKRAEAMAAKQQALLEEVEKRDQELKEKLRNRLTYSDNDEVVADSRSCTWKPSAVAGSPPARENSKHPFSLAILSEELRKKFKYPTDMEPYDGSSDPKHHLDAFDNRMVLLNASDATKCKAFSVTFKKDALT</sequence>
<accession>A0ABU6RE46</accession>
<feature type="coiled-coil region" evidence="1">
    <location>
        <begin position="39"/>
        <end position="83"/>
    </location>
</feature>
<dbReference type="Proteomes" id="UP001341840">
    <property type="component" value="Unassembled WGS sequence"/>
</dbReference>
<proteinExistence type="predicted"/>
<reference evidence="2 3" key="1">
    <citation type="journal article" date="2023" name="Plants (Basel)">
        <title>Bridging the Gap: Combining Genomics and Transcriptomics Approaches to Understand Stylosanthes scabra, an Orphan Legume from the Brazilian Caatinga.</title>
        <authorList>
            <person name="Ferreira-Neto J.R.C."/>
            <person name="da Silva M.D."/>
            <person name="Binneck E."/>
            <person name="de Melo N.F."/>
            <person name="da Silva R.H."/>
            <person name="de Melo A.L.T.M."/>
            <person name="Pandolfi V."/>
            <person name="Bustamante F.O."/>
            <person name="Brasileiro-Vidal A.C."/>
            <person name="Benko-Iseppon A.M."/>
        </authorList>
    </citation>
    <scope>NUCLEOTIDE SEQUENCE [LARGE SCALE GENOMIC DNA]</scope>
    <source>
        <tissue evidence="2">Leaves</tissue>
    </source>
</reference>
<dbReference type="EMBL" id="JASCZI010030390">
    <property type="protein sequence ID" value="MED6122119.1"/>
    <property type="molecule type" value="Genomic_DNA"/>
</dbReference>
<name>A0ABU6RE46_9FABA</name>
<evidence type="ECO:0000256" key="1">
    <source>
        <dbReference type="SAM" id="Coils"/>
    </source>
</evidence>
<protein>
    <submittedName>
        <fullName evidence="2">Uncharacterized protein</fullName>
    </submittedName>
</protein>
<gene>
    <name evidence="2" type="ORF">PIB30_036824</name>
</gene>
<organism evidence="2 3">
    <name type="scientific">Stylosanthes scabra</name>
    <dbReference type="NCBI Taxonomy" id="79078"/>
    <lineage>
        <taxon>Eukaryota</taxon>
        <taxon>Viridiplantae</taxon>
        <taxon>Streptophyta</taxon>
        <taxon>Embryophyta</taxon>
        <taxon>Tracheophyta</taxon>
        <taxon>Spermatophyta</taxon>
        <taxon>Magnoliopsida</taxon>
        <taxon>eudicotyledons</taxon>
        <taxon>Gunneridae</taxon>
        <taxon>Pentapetalae</taxon>
        <taxon>rosids</taxon>
        <taxon>fabids</taxon>
        <taxon>Fabales</taxon>
        <taxon>Fabaceae</taxon>
        <taxon>Papilionoideae</taxon>
        <taxon>50 kb inversion clade</taxon>
        <taxon>dalbergioids sensu lato</taxon>
        <taxon>Dalbergieae</taxon>
        <taxon>Pterocarpus clade</taxon>
        <taxon>Stylosanthes</taxon>
    </lineage>
</organism>
<evidence type="ECO:0000313" key="3">
    <source>
        <dbReference type="Proteomes" id="UP001341840"/>
    </source>
</evidence>
<keyword evidence="1" id="KW-0175">Coiled coil</keyword>
<evidence type="ECO:0000313" key="2">
    <source>
        <dbReference type="EMBL" id="MED6122119.1"/>
    </source>
</evidence>
<keyword evidence="3" id="KW-1185">Reference proteome</keyword>
<comment type="caution">
    <text evidence="2">The sequence shown here is derived from an EMBL/GenBank/DDBJ whole genome shotgun (WGS) entry which is preliminary data.</text>
</comment>